<protein>
    <submittedName>
        <fullName evidence="4">Oxidoreductase</fullName>
    </submittedName>
</protein>
<keyword evidence="5" id="KW-1185">Reference proteome</keyword>
<keyword evidence="2" id="KW-0560">Oxidoreductase</keyword>
<dbReference type="InterPro" id="IPR013785">
    <property type="entry name" value="Aldolase_TIM"/>
</dbReference>
<dbReference type="CDD" id="cd02803">
    <property type="entry name" value="OYE_like_FMN_family"/>
    <property type="match status" value="1"/>
</dbReference>
<dbReference type="InterPro" id="IPR051799">
    <property type="entry name" value="NADH_flavin_oxidoreductase"/>
</dbReference>
<dbReference type="OrthoDB" id="9772736at2"/>
<accession>A0A060M2F4</accession>
<sequence length="382" mass="41994">MLNEKELLLNQGTIGNHIFKNRYIVAPMTRVSSSQNGKPNETVHRYYERFAKGGFSAIISEGIYPDTEHSQGYECQPGLATHEQMEAWKPIVETIHENRSLFIAQLMHAGAQSQGNAYTNETVAPSVFTPPSDKVALYGGQGSFPEARPLSIEEIEQIKKGFVQAARRAQEAGFDGIELHGANGYLLDQFLSEGSNQRGDAYGGSIENRLKLIVDLITEVREAVGATMLLGVRISQMKATDPSYKWEGGEAEAATLFSALGETDIDYIHLSERDAKIPAFGNDSMLMSEVAKRYSTKPIIACGSLENPAEAAKLIAIEQCDFIALGRQALVQPDFPNRFDQGEPLMEVSHVKHILSDNTTPAAAISEEELKMDVIKNEEVTQ</sequence>
<evidence type="ECO:0000256" key="2">
    <source>
        <dbReference type="ARBA" id="ARBA00023002"/>
    </source>
</evidence>
<dbReference type="RefSeq" id="WP_038483933.1">
    <property type="nucleotide sequence ID" value="NZ_CP003923.1"/>
</dbReference>
<proteinExistence type="predicted"/>
<dbReference type="GO" id="GO:0016491">
    <property type="term" value="F:oxidoreductase activity"/>
    <property type="evidence" value="ECO:0007669"/>
    <property type="project" value="UniProtKB-KW"/>
</dbReference>
<keyword evidence="1" id="KW-0285">Flavoprotein</keyword>
<feature type="domain" description="NADH:flavin oxidoreductase/NADH oxidase N-terminal" evidence="3">
    <location>
        <begin position="13"/>
        <end position="344"/>
    </location>
</feature>
<dbReference type="Pfam" id="PF00724">
    <property type="entry name" value="Oxidored_FMN"/>
    <property type="match status" value="1"/>
</dbReference>
<reference evidence="4 5" key="1">
    <citation type="journal article" date="2014" name="Gene">
        <title>A comparative genomic analysis of the alkalitolerant soil bacterium Bacillus lehensis G1.</title>
        <authorList>
            <person name="Noor Y.M."/>
            <person name="Samsulrizal N.H."/>
            <person name="Jema'on N.A."/>
            <person name="Low K.O."/>
            <person name="Ramli A.N."/>
            <person name="Alias N.I."/>
            <person name="Damis S.I."/>
            <person name="Fuzi S.F."/>
            <person name="Isa M.N."/>
            <person name="Murad A.M."/>
            <person name="Raih M.F."/>
            <person name="Bakar F.D."/>
            <person name="Najimudin N."/>
            <person name="Mahadi N.M."/>
            <person name="Illias R.M."/>
        </authorList>
    </citation>
    <scope>NUCLEOTIDE SEQUENCE [LARGE SCALE GENOMIC DNA]</scope>
    <source>
        <strain evidence="4 5">G1</strain>
    </source>
</reference>
<dbReference type="InterPro" id="IPR001155">
    <property type="entry name" value="OxRdtase_FMN_N"/>
</dbReference>
<dbReference type="Proteomes" id="UP000027142">
    <property type="component" value="Chromosome"/>
</dbReference>
<dbReference type="SUPFAM" id="SSF51395">
    <property type="entry name" value="FMN-linked oxidoreductases"/>
    <property type="match status" value="1"/>
</dbReference>
<dbReference type="PATRIC" id="fig|1246626.3.peg.3655"/>
<dbReference type="PANTHER" id="PTHR43656:SF2">
    <property type="entry name" value="BINDING OXIDOREDUCTASE, PUTATIVE (AFU_ORTHOLOGUE AFUA_2G08260)-RELATED"/>
    <property type="match status" value="1"/>
</dbReference>
<dbReference type="eggNOG" id="COG1902">
    <property type="taxonomic scope" value="Bacteria"/>
</dbReference>
<dbReference type="STRING" id="1246626.BleG1_3663"/>
<evidence type="ECO:0000256" key="1">
    <source>
        <dbReference type="ARBA" id="ARBA00022630"/>
    </source>
</evidence>
<evidence type="ECO:0000313" key="5">
    <source>
        <dbReference type="Proteomes" id="UP000027142"/>
    </source>
</evidence>
<dbReference type="Gene3D" id="3.20.20.70">
    <property type="entry name" value="Aldolase class I"/>
    <property type="match status" value="1"/>
</dbReference>
<name>A0A060M2F4_9BACI</name>
<evidence type="ECO:0000259" key="3">
    <source>
        <dbReference type="Pfam" id="PF00724"/>
    </source>
</evidence>
<dbReference type="AlphaFoldDB" id="A0A060M2F4"/>
<gene>
    <name evidence="4" type="ORF">BleG1_3663</name>
</gene>
<evidence type="ECO:0000313" key="4">
    <source>
        <dbReference type="EMBL" id="AIC96210.1"/>
    </source>
</evidence>
<dbReference type="GO" id="GO:0010181">
    <property type="term" value="F:FMN binding"/>
    <property type="evidence" value="ECO:0007669"/>
    <property type="project" value="InterPro"/>
</dbReference>
<dbReference type="PANTHER" id="PTHR43656">
    <property type="entry name" value="BINDING OXIDOREDUCTASE, PUTATIVE (AFU_ORTHOLOGUE AFUA_2G08260)-RELATED"/>
    <property type="match status" value="1"/>
</dbReference>
<dbReference type="KEGG" id="ble:BleG1_3663"/>
<organism evidence="4 5">
    <name type="scientific">Shouchella lehensis G1</name>
    <dbReference type="NCBI Taxonomy" id="1246626"/>
    <lineage>
        <taxon>Bacteria</taxon>
        <taxon>Bacillati</taxon>
        <taxon>Bacillota</taxon>
        <taxon>Bacilli</taxon>
        <taxon>Bacillales</taxon>
        <taxon>Bacillaceae</taxon>
        <taxon>Shouchella</taxon>
    </lineage>
</organism>
<dbReference type="EMBL" id="CP003923">
    <property type="protein sequence ID" value="AIC96210.1"/>
    <property type="molecule type" value="Genomic_DNA"/>
</dbReference>
<dbReference type="HOGENOM" id="CLU_012153_0_1_9"/>